<reference evidence="2" key="1">
    <citation type="submission" date="2018-05" db="EMBL/GenBank/DDBJ databases">
        <authorList>
            <person name="Lanie J.A."/>
            <person name="Ng W.-L."/>
            <person name="Kazmierczak K.M."/>
            <person name="Andrzejewski T.M."/>
            <person name="Davidsen T.M."/>
            <person name="Wayne K.J."/>
            <person name="Tettelin H."/>
            <person name="Glass J.I."/>
            <person name="Rusch D."/>
            <person name="Podicherti R."/>
            <person name="Tsui H.-C.T."/>
            <person name="Winkler M.E."/>
        </authorList>
    </citation>
    <scope>NUCLEOTIDE SEQUENCE</scope>
</reference>
<keyword evidence="1" id="KW-0812">Transmembrane</keyword>
<feature type="transmembrane region" description="Helical" evidence="1">
    <location>
        <begin position="49"/>
        <end position="70"/>
    </location>
</feature>
<dbReference type="AlphaFoldDB" id="A0A381WJG3"/>
<gene>
    <name evidence="2" type="ORF">METZ01_LOCUS104917</name>
</gene>
<protein>
    <submittedName>
        <fullName evidence="2">Uncharacterized protein</fullName>
    </submittedName>
</protein>
<name>A0A381WJG3_9ZZZZ</name>
<organism evidence="2">
    <name type="scientific">marine metagenome</name>
    <dbReference type="NCBI Taxonomy" id="408172"/>
    <lineage>
        <taxon>unclassified sequences</taxon>
        <taxon>metagenomes</taxon>
        <taxon>ecological metagenomes</taxon>
    </lineage>
</organism>
<keyword evidence="1" id="KW-0472">Membrane</keyword>
<sequence length="80" mass="9321">MKSRQKIYLVFNLLPLYAVSANHRQLIKYNRQFKGVDKLLNFLKEYKKAFLIPLILMVVLTLIIFGLASLSPESNFNYLG</sequence>
<evidence type="ECO:0000256" key="1">
    <source>
        <dbReference type="SAM" id="Phobius"/>
    </source>
</evidence>
<keyword evidence="1" id="KW-1133">Transmembrane helix</keyword>
<evidence type="ECO:0000313" key="2">
    <source>
        <dbReference type="EMBL" id="SVA52063.1"/>
    </source>
</evidence>
<proteinExistence type="predicted"/>
<dbReference type="EMBL" id="UINC01011855">
    <property type="protein sequence ID" value="SVA52063.1"/>
    <property type="molecule type" value="Genomic_DNA"/>
</dbReference>
<accession>A0A381WJG3</accession>